<gene>
    <name evidence="5" type="primary">jg21495</name>
    <name evidence="5" type="ORF">PAEG_LOCUS16192</name>
</gene>
<dbReference type="SUPFAM" id="SSF48452">
    <property type="entry name" value="TPR-like"/>
    <property type="match status" value="1"/>
</dbReference>
<dbReference type="GO" id="GO:0000978">
    <property type="term" value="F:RNA polymerase II cis-regulatory region sequence-specific DNA binding"/>
    <property type="evidence" value="ECO:0007669"/>
    <property type="project" value="TreeGrafter"/>
</dbReference>
<dbReference type="AlphaFoldDB" id="A0A8S4RQY1"/>
<reference evidence="5" key="1">
    <citation type="submission" date="2022-03" db="EMBL/GenBank/DDBJ databases">
        <authorList>
            <person name="Lindestad O."/>
        </authorList>
    </citation>
    <scope>NUCLEOTIDE SEQUENCE</scope>
</reference>
<comment type="caution">
    <text evidence="5">The sequence shown here is derived from an EMBL/GenBank/DDBJ whole genome shotgun (WGS) entry which is preliminary data.</text>
</comment>
<dbReference type="GO" id="GO:0031490">
    <property type="term" value="F:chromatin DNA binding"/>
    <property type="evidence" value="ECO:0007669"/>
    <property type="project" value="TreeGrafter"/>
</dbReference>
<evidence type="ECO:0000313" key="5">
    <source>
        <dbReference type="EMBL" id="CAH2239488.1"/>
    </source>
</evidence>
<dbReference type="EMBL" id="CAKXAJ010025439">
    <property type="protein sequence ID" value="CAH2239488.1"/>
    <property type="molecule type" value="Genomic_DNA"/>
</dbReference>
<comment type="subcellular location">
    <subcellularLocation>
        <location evidence="1">Nucleus</location>
    </subcellularLocation>
</comment>
<dbReference type="Proteomes" id="UP000838756">
    <property type="component" value="Unassembled WGS sequence"/>
</dbReference>
<proteinExistence type="inferred from homology"/>
<dbReference type="PROSITE" id="PS50005">
    <property type="entry name" value="TPR"/>
    <property type="match status" value="1"/>
</dbReference>
<dbReference type="PANTHER" id="PTHR14017:SF1">
    <property type="entry name" value="LD02225P"/>
    <property type="match status" value="1"/>
</dbReference>
<dbReference type="GO" id="GO:0044666">
    <property type="term" value="C:MLL3/4 complex"/>
    <property type="evidence" value="ECO:0007669"/>
    <property type="project" value="TreeGrafter"/>
</dbReference>
<protein>
    <submittedName>
        <fullName evidence="5">Jg21495 protein</fullName>
    </submittedName>
</protein>
<keyword evidence="4" id="KW-0802">TPR repeat</keyword>
<dbReference type="Gene3D" id="1.25.40.10">
    <property type="entry name" value="Tetratricopeptide repeat domain"/>
    <property type="match status" value="1"/>
</dbReference>
<dbReference type="InterPro" id="IPR019734">
    <property type="entry name" value="TPR_rpt"/>
</dbReference>
<evidence type="ECO:0000256" key="3">
    <source>
        <dbReference type="ARBA" id="ARBA00034483"/>
    </source>
</evidence>
<keyword evidence="2" id="KW-0539">Nucleus</keyword>
<dbReference type="GO" id="GO:0071558">
    <property type="term" value="F:histone H3K27me2/H3K27me3 demethylase activity"/>
    <property type="evidence" value="ECO:0007669"/>
    <property type="project" value="TreeGrafter"/>
</dbReference>
<dbReference type="InterPro" id="IPR011990">
    <property type="entry name" value="TPR-like_helical_dom_sf"/>
</dbReference>
<keyword evidence="6" id="KW-1185">Reference proteome</keyword>
<evidence type="ECO:0000256" key="4">
    <source>
        <dbReference type="PROSITE-ProRule" id="PRU00339"/>
    </source>
</evidence>
<accession>A0A8S4RQY1</accession>
<evidence type="ECO:0000256" key="1">
    <source>
        <dbReference type="ARBA" id="ARBA00004123"/>
    </source>
</evidence>
<feature type="repeat" description="TPR" evidence="4">
    <location>
        <begin position="75"/>
        <end position="108"/>
    </location>
</feature>
<evidence type="ECO:0000256" key="2">
    <source>
        <dbReference type="ARBA" id="ARBA00023242"/>
    </source>
</evidence>
<dbReference type="GO" id="GO:0010468">
    <property type="term" value="P:regulation of gene expression"/>
    <property type="evidence" value="ECO:0007669"/>
    <property type="project" value="TreeGrafter"/>
</dbReference>
<dbReference type="PANTHER" id="PTHR14017">
    <property type="entry name" value="LYSINE-SPECIFIC DEMETHYLASE"/>
    <property type="match status" value="1"/>
</dbReference>
<sequence>MDEKEELHLTSQELQVLSELDSRQFGFLKLRGSEHGRTRALVLKAVKYLEGMLVQVKEEERACSPGARRDICIDPKTYCKLGHFHLLLEDYAKAMSAYQKFYALEQDNWKDPLFLYGLGLCYYHYNAFDWCDESTNPYWASVVDYDLNPCSVWEDTCAL</sequence>
<evidence type="ECO:0000313" key="6">
    <source>
        <dbReference type="Proteomes" id="UP000838756"/>
    </source>
</evidence>
<comment type="similarity">
    <text evidence="3">Belongs to the UTX family.</text>
</comment>
<dbReference type="InterPro" id="IPR051630">
    <property type="entry name" value="Corepressor-Demethylase"/>
</dbReference>
<organism evidence="5 6">
    <name type="scientific">Pararge aegeria aegeria</name>
    <dbReference type="NCBI Taxonomy" id="348720"/>
    <lineage>
        <taxon>Eukaryota</taxon>
        <taxon>Metazoa</taxon>
        <taxon>Ecdysozoa</taxon>
        <taxon>Arthropoda</taxon>
        <taxon>Hexapoda</taxon>
        <taxon>Insecta</taxon>
        <taxon>Pterygota</taxon>
        <taxon>Neoptera</taxon>
        <taxon>Endopterygota</taxon>
        <taxon>Lepidoptera</taxon>
        <taxon>Glossata</taxon>
        <taxon>Ditrysia</taxon>
        <taxon>Papilionoidea</taxon>
        <taxon>Nymphalidae</taxon>
        <taxon>Satyrinae</taxon>
        <taxon>Satyrini</taxon>
        <taxon>Parargina</taxon>
        <taxon>Pararge</taxon>
    </lineage>
</organism>
<name>A0A8S4RQY1_9NEOP</name>
<dbReference type="OrthoDB" id="418911at2759"/>